<accession>A0A8W8MXV3</accession>
<protein>
    <recommendedName>
        <fullName evidence="4">protein disulfide-isomerase</fullName>
        <ecNumber evidence="4">5.3.4.1</ecNumber>
    </recommendedName>
</protein>
<sequence>MNILALRVTIDLGLFFFSFFPAILAVALSSASALYSSSDDVLELTPSNFNKEVTMYDGLVFVEFYAPWCGHCQSLAPEWKKAATALKGVVKIAAVNADEHQSLGGQYQIQGFPTIKVFGANKNSPSDYQGGRTADAIVDTALSKLKSLVQDRLKGRGGSSGRSGGSGGKSGGGSADDVVELTDSNFERLVLDSDDMWLVEFFAPWCGHCKNLAPHWQSAASEMKGKVKFGALDATVHSVMANRYGVRGYPTIKMFPAGKKDGDAMEYDGGRTSSDIVNWATEKLAENLPPPEVVQIVSQDTIKTNCEEKQLCVVAVLPHILDCQSKCRNDYIQILKDLSTKYKKQPWGWVWSEAGQQMELEAALGIGGFGYPAMAAVNTRKQVYVLLKGPFSEKGINEYLRDLSYGKGAPIPLKDTKIANIEKTEPWDGKDGELPVEDDIDLSDIDLDDGKDEL</sequence>
<proteinExistence type="inferred from homology"/>
<dbReference type="AlphaFoldDB" id="A0A8W8MXV3"/>
<feature type="compositionally biased region" description="Acidic residues" evidence="12">
    <location>
        <begin position="434"/>
        <end position="454"/>
    </location>
</feature>
<evidence type="ECO:0000256" key="8">
    <source>
        <dbReference type="ARBA" id="ARBA00023157"/>
    </source>
</evidence>
<evidence type="ECO:0000313" key="16">
    <source>
        <dbReference type="Proteomes" id="UP000005408"/>
    </source>
</evidence>
<evidence type="ECO:0000256" key="2">
    <source>
        <dbReference type="ARBA" id="ARBA00004319"/>
    </source>
</evidence>
<dbReference type="PANTHER" id="PTHR45815:SF3">
    <property type="entry name" value="PROTEIN DISULFIDE-ISOMERASE A6"/>
    <property type="match status" value="1"/>
</dbReference>
<dbReference type="InterPro" id="IPR057305">
    <property type="entry name" value="Thioredox_PDIA6_C"/>
</dbReference>
<comment type="subcellular location">
    <subcellularLocation>
        <location evidence="2">Endoplasmic reticulum lumen</location>
    </subcellularLocation>
</comment>
<dbReference type="PANTHER" id="PTHR45815">
    <property type="entry name" value="PROTEIN DISULFIDE-ISOMERASE A6"/>
    <property type="match status" value="1"/>
</dbReference>
<evidence type="ECO:0000256" key="6">
    <source>
        <dbReference type="ARBA" id="ARBA00022737"/>
    </source>
</evidence>
<dbReference type="Pfam" id="PF00085">
    <property type="entry name" value="Thioredoxin"/>
    <property type="match status" value="2"/>
</dbReference>
<evidence type="ECO:0000256" key="9">
    <source>
        <dbReference type="ARBA" id="ARBA00023235"/>
    </source>
</evidence>
<keyword evidence="6" id="KW-0677">Repeat</keyword>
<dbReference type="GO" id="GO:0003756">
    <property type="term" value="F:protein disulfide isomerase activity"/>
    <property type="evidence" value="ECO:0007669"/>
    <property type="project" value="UniProtKB-EC"/>
</dbReference>
<evidence type="ECO:0000256" key="5">
    <source>
        <dbReference type="ARBA" id="ARBA00022729"/>
    </source>
</evidence>
<evidence type="ECO:0000313" key="15">
    <source>
        <dbReference type="EnsemblMetazoa" id="G4424.4:cds"/>
    </source>
</evidence>
<dbReference type="Gene3D" id="3.40.30.10">
    <property type="entry name" value="Glutaredoxin"/>
    <property type="match status" value="2"/>
</dbReference>
<evidence type="ECO:0000256" key="12">
    <source>
        <dbReference type="SAM" id="MobiDB-lite"/>
    </source>
</evidence>
<dbReference type="CDD" id="cd02983">
    <property type="entry name" value="P5_C"/>
    <property type="match status" value="1"/>
</dbReference>
<dbReference type="InterPro" id="IPR013766">
    <property type="entry name" value="Thioredoxin_domain"/>
</dbReference>
<keyword evidence="8" id="KW-1015">Disulfide bond</keyword>
<evidence type="ECO:0000256" key="10">
    <source>
        <dbReference type="ARBA" id="ARBA00023284"/>
    </source>
</evidence>
<name>A0A8W8MXV3_MAGGI</name>
<keyword evidence="13" id="KW-0812">Transmembrane</keyword>
<comment type="catalytic activity">
    <reaction evidence="1">
        <text>Catalyzes the rearrangement of -S-S- bonds in proteins.</text>
        <dbReference type="EC" id="5.3.4.1"/>
    </reaction>
</comment>
<dbReference type="InterPro" id="IPR036249">
    <property type="entry name" value="Thioredoxin-like_sf"/>
</dbReference>
<dbReference type="PROSITE" id="PS00194">
    <property type="entry name" value="THIOREDOXIN_1"/>
    <property type="match status" value="2"/>
</dbReference>
<dbReference type="PROSITE" id="PS51352">
    <property type="entry name" value="THIOREDOXIN_2"/>
    <property type="match status" value="2"/>
</dbReference>
<dbReference type="PRINTS" id="PR00421">
    <property type="entry name" value="THIOREDOXIN"/>
</dbReference>
<evidence type="ECO:0000256" key="4">
    <source>
        <dbReference type="ARBA" id="ARBA00012723"/>
    </source>
</evidence>
<dbReference type="NCBIfam" id="TIGR01126">
    <property type="entry name" value="pdi_dom"/>
    <property type="match status" value="2"/>
</dbReference>
<dbReference type="EC" id="5.3.4.1" evidence="4"/>
<dbReference type="FunFam" id="3.40.30.10:FF:000032">
    <property type="entry name" value="Protein disulfide-isomerase A6 homolog"/>
    <property type="match status" value="1"/>
</dbReference>
<feature type="compositionally biased region" description="Basic and acidic residues" evidence="12">
    <location>
        <begin position="422"/>
        <end position="433"/>
    </location>
</feature>
<keyword evidence="13" id="KW-0472">Membrane</keyword>
<feature type="domain" description="Thioredoxin" evidence="14">
    <location>
        <begin position="22"/>
        <end position="147"/>
    </location>
</feature>
<evidence type="ECO:0000256" key="11">
    <source>
        <dbReference type="RuleBase" id="RU004208"/>
    </source>
</evidence>
<evidence type="ECO:0000256" key="3">
    <source>
        <dbReference type="ARBA" id="ARBA00006347"/>
    </source>
</evidence>
<keyword evidence="10" id="KW-0676">Redox-active center</keyword>
<dbReference type="InterPro" id="IPR005788">
    <property type="entry name" value="PDI_thioredoxin-like_dom"/>
</dbReference>
<keyword evidence="7" id="KW-0256">Endoplasmic reticulum</keyword>
<dbReference type="InterPro" id="IPR017937">
    <property type="entry name" value="Thioredoxin_CS"/>
</dbReference>
<feature type="region of interest" description="Disordered" evidence="12">
    <location>
        <begin position="153"/>
        <end position="176"/>
    </location>
</feature>
<evidence type="ECO:0000259" key="14">
    <source>
        <dbReference type="PROSITE" id="PS51352"/>
    </source>
</evidence>
<dbReference type="GO" id="GO:0015035">
    <property type="term" value="F:protein-disulfide reductase activity"/>
    <property type="evidence" value="ECO:0007669"/>
    <property type="project" value="TreeGrafter"/>
</dbReference>
<dbReference type="SUPFAM" id="SSF52833">
    <property type="entry name" value="Thioredoxin-like"/>
    <property type="match status" value="3"/>
</dbReference>
<keyword evidence="16" id="KW-1185">Reference proteome</keyword>
<feature type="compositionally biased region" description="Gly residues" evidence="12">
    <location>
        <begin position="156"/>
        <end position="174"/>
    </location>
</feature>
<feature type="region of interest" description="Disordered" evidence="12">
    <location>
        <begin position="422"/>
        <end position="454"/>
    </location>
</feature>
<dbReference type="FunFam" id="3.40.30.10:FF:000050">
    <property type="entry name" value="protein disulfide-isomerase A6 isoform X1"/>
    <property type="match status" value="1"/>
</dbReference>
<dbReference type="Pfam" id="PF24541">
    <property type="entry name" value="Thioredox_PDIA6_C"/>
    <property type="match status" value="1"/>
</dbReference>
<organism evidence="15 16">
    <name type="scientific">Magallana gigas</name>
    <name type="common">Pacific oyster</name>
    <name type="synonym">Crassostrea gigas</name>
    <dbReference type="NCBI Taxonomy" id="29159"/>
    <lineage>
        <taxon>Eukaryota</taxon>
        <taxon>Metazoa</taxon>
        <taxon>Spiralia</taxon>
        <taxon>Lophotrochozoa</taxon>
        <taxon>Mollusca</taxon>
        <taxon>Bivalvia</taxon>
        <taxon>Autobranchia</taxon>
        <taxon>Pteriomorphia</taxon>
        <taxon>Ostreida</taxon>
        <taxon>Ostreoidea</taxon>
        <taxon>Ostreidae</taxon>
        <taxon>Magallana</taxon>
    </lineage>
</organism>
<dbReference type="GO" id="GO:0034976">
    <property type="term" value="P:response to endoplasmic reticulum stress"/>
    <property type="evidence" value="ECO:0007669"/>
    <property type="project" value="TreeGrafter"/>
</dbReference>
<dbReference type="CDD" id="cd03001">
    <property type="entry name" value="PDI_a_P5"/>
    <property type="match status" value="2"/>
</dbReference>
<keyword evidence="5" id="KW-0732">Signal</keyword>
<dbReference type="EnsemblMetazoa" id="G4424.4">
    <property type="protein sequence ID" value="G4424.4:cds"/>
    <property type="gene ID" value="G4424"/>
</dbReference>
<keyword evidence="13" id="KW-1133">Transmembrane helix</keyword>
<dbReference type="GO" id="GO:0005788">
    <property type="term" value="C:endoplasmic reticulum lumen"/>
    <property type="evidence" value="ECO:0007669"/>
    <property type="project" value="UniProtKB-SubCell"/>
</dbReference>
<comment type="similarity">
    <text evidence="3 11">Belongs to the protein disulfide isomerase family.</text>
</comment>
<feature type="domain" description="Thioredoxin" evidence="14">
    <location>
        <begin position="169"/>
        <end position="285"/>
    </location>
</feature>
<keyword evidence="9" id="KW-0413">Isomerase</keyword>
<evidence type="ECO:0000256" key="7">
    <source>
        <dbReference type="ARBA" id="ARBA00022824"/>
    </source>
</evidence>
<feature type="transmembrane region" description="Helical" evidence="13">
    <location>
        <begin position="12"/>
        <end position="35"/>
    </location>
</feature>
<evidence type="ECO:0000256" key="1">
    <source>
        <dbReference type="ARBA" id="ARBA00001182"/>
    </source>
</evidence>
<dbReference type="Proteomes" id="UP000005408">
    <property type="component" value="Unassembled WGS sequence"/>
</dbReference>
<reference evidence="15" key="1">
    <citation type="submission" date="2022-08" db="UniProtKB">
        <authorList>
            <consortium name="EnsemblMetazoa"/>
        </authorList>
    </citation>
    <scope>IDENTIFICATION</scope>
    <source>
        <strain evidence="15">05x7-T-G4-1.051#20</strain>
    </source>
</reference>
<evidence type="ECO:0000256" key="13">
    <source>
        <dbReference type="SAM" id="Phobius"/>
    </source>
</evidence>